<comment type="caution">
    <text evidence="2">The sequence shown here is derived from an EMBL/GenBank/DDBJ whole genome shotgun (WGS) entry which is preliminary data.</text>
</comment>
<proteinExistence type="predicted"/>
<evidence type="ECO:0000313" key="3">
    <source>
        <dbReference type="Proteomes" id="UP001634007"/>
    </source>
</evidence>
<dbReference type="Proteomes" id="UP001634007">
    <property type="component" value="Unassembled WGS sequence"/>
</dbReference>
<evidence type="ECO:0000256" key="1">
    <source>
        <dbReference type="SAM" id="MobiDB-lite"/>
    </source>
</evidence>
<feature type="region of interest" description="Disordered" evidence="1">
    <location>
        <begin position="90"/>
        <end position="135"/>
    </location>
</feature>
<dbReference type="AlphaFoldDB" id="A0ABD3J960"/>
<dbReference type="EMBL" id="JBJKBG010000009">
    <property type="protein sequence ID" value="KAL3723385.1"/>
    <property type="molecule type" value="Genomic_DNA"/>
</dbReference>
<organism evidence="2 3">
    <name type="scientific">Eucalyptus globulus</name>
    <name type="common">Tasmanian blue gum</name>
    <dbReference type="NCBI Taxonomy" id="34317"/>
    <lineage>
        <taxon>Eukaryota</taxon>
        <taxon>Viridiplantae</taxon>
        <taxon>Streptophyta</taxon>
        <taxon>Embryophyta</taxon>
        <taxon>Tracheophyta</taxon>
        <taxon>Spermatophyta</taxon>
        <taxon>Magnoliopsida</taxon>
        <taxon>eudicotyledons</taxon>
        <taxon>Gunneridae</taxon>
        <taxon>Pentapetalae</taxon>
        <taxon>rosids</taxon>
        <taxon>malvids</taxon>
        <taxon>Myrtales</taxon>
        <taxon>Myrtaceae</taxon>
        <taxon>Myrtoideae</taxon>
        <taxon>Eucalypteae</taxon>
        <taxon>Eucalyptus</taxon>
    </lineage>
</organism>
<keyword evidence="3" id="KW-1185">Reference proteome</keyword>
<sequence length="135" mass="14974">MSSLREREREREFMEVDICFFLAWCLLAITALSPTGCCGARAPVETGNATIPRWCHSGECLIAYQQPEVELMAVLDLEHALGNSMPFLKPGDVSRGSGKREQSANCSRIGKGRITPCVPEQNSDPHYSPYQRDKG</sequence>
<gene>
    <name evidence="2" type="ORF">ACJRO7_035554</name>
</gene>
<protein>
    <submittedName>
        <fullName evidence="2">Uncharacterized protein</fullName>
    </submittedName>
</protein>
<name>A0ABD3J960_EUCGL</name>
<evidence type="ECO:0000313" key="2">
    <source>
        <dbReference type="EMBL" id="KAL3723385.1"/>
    </source>
</evidence>
<accession>A0ABD3J960</accession>
<reference evidence="2 3" key="1">
    <citation type="submission" date="2024-11" db="EMBL/GenBank/DDBJ databases">
        <title>Chromosome-level genome assembly of Eucalyptus globulus Labill. provides insights into its genome evolution.</title>
        <authorList>
            <person name="Li X."/>
        </authorList>
    </citation>
    <scope>NUCLEOTIDE SEQUENCE [LARGE SCALE GENOMIC DNA]</scope>
    <source>
        <strain evidence="2">CL2024</strain>
        <tissue evidence="2">Fresh tender leaves</tissue>
    </source>
</reference>